<feature type="compositionally biased region" description="Polar residues" evidence="1">
    <location>
        <begin position="120"/>
        <end position="131"/>
    </location>
</feature>
<feature type="region of interest" description="Disordered" evidence="1">
    <location>
        <begin position="94"/>
        <end position="147"/>
    </location>
</feature>
<gene>
    <name evidence="2" type="ORF">SteCoe_2100</name>
</gene>
<sequence>MLNTLFIILQQVSCFEYLSAIVHSQDVSSLPHRQLWHPHLYLAKDSTGEHFEIRHSREYYDVSISFLQTTSSPPGVMNCECRFVKEELEEEEETTFLQVMTPSKNKKKEQPPETKEKEISISTYVPSNQAQGGYGEPVPGPNAYKSKTTAPTGYQYVQQDYQYEDQLPQVNNYYKPIQGAYPKVESQEYYQSSKPIPEIQQYPGSKYEYTQPEYRYAEPEVVYVTADYPPSNYEHPVNYQYVRNDYAQSSDGGRRMEYQYENNQPQNTKMPYKNPNPDVYYDYQEYSPEIPIYKPEKIHDANEYYEDNNYRYNEAYYGNSGYNQPANQEYVRVYTEPYTPQIVYVYPYSGR</sequence>
<reference evidence="2 3" key="1">
    <citation type="submission" date="2016-11" db="EMBL/GenBank/DDBJ databases">
        <title>The macronuclear genome of Stentor coeruleus: a giant cell with tiny introns.</title>
        <authorList>
            <person name="Slabodnick M."/>
            <person name="Ruby J.G."/>
            <person name="Reiff S.B."/>
            <person name="Swart E.C."/>
            <person name="Gosai S."/>
            <person name="Prabakaran S."/>
            <person name="Witkowska E."/>
            <person name="Larue G.E."/>
            <person name="Fisher S."/>
            <person name="Freeman R.M."/>
            <person name="Gunawardena J."/>
            <person name="Chu W."/>
            <person name="Stover N.A."/>
            <person name="Gregory B.D."/>
            <person name="Nowacki M."/>
            <person name="Derisi J."/>
            <person name="Roy S.W."/>
            <person name="Marshall W.F."/>
            <person name="Sood P."/>
        </authorList>
    </citation>
    <scope>NUCLEOTIDE SEQUENCE [LARGE SCALE GENOMIC DNA]</scope>
    <source>
        <strain evidence="2">WM001</strain>
    </source>
</reference>
<organism evidence="2 3">
    <name type="scientific">Stentor coeruleus</name>
    <dbReference type="NCBI Taxonomy" id="5963"/>
    <lineage>
        <taxon>Eukaryota</taxon>
        <taxon>Sar</taxon>
        <taxon>Alveolata</taxon>
        <taxon>Ciliophora</taxon>
        <taxon>Postciliodesmatophora</taxon>
        <taxon>Heterotrichea</taxon>
        <taxon>Heterotrichida</taxon>
        <taxon>Stentoridae</taxon>
        <taxon>Stentor</taxon>
    </lineage>
</organism>
<dbReference type="AlphaFoldDB" id="A0A1R2D032"/>
<protein>
    <submittedName>
        <fullName evidence="2">Uncharacterized protein</fullName>
    </submittedName>
</protein>
<accession>A0A1R2D032</accession>
<dbReference type="OrthoDB" id="10621977at2759"/>
<evidence type="ECO:0000313" key="2">
    <source>
        <dbReference type="EMBL" id="OMJ94614.1"/>
    </source>
</evidence>
<keyword evidence="3" id="KW-1185">Reference proteome</keyword>
<proteinExistence type="predicted"/>
<dbReference type="EMBL" id="MPUH01000023">
    <property type="protein sequence ID" value="OMJ94614.1"/>
    <property type="molecule type" value="Genomic_DNA"/>
</dbReference>
<dbReference type="Proteomes" id="UP000187209">
    <property type="component" value="Unassembled WGS sequence"/>
</dbReference>
<name>A0A1R2D032_9CILI</name>
<evidence type="ECO:0000313" key="3">
    <source>
        <dbReference type="Proteomes" id="UP000187209"/>
    </source>
</evidence>
<evidence type="ECO:0000256" key="1">
    <source>
        <dbReference type="SAM" id="MobiDB-lite"/>
    </source>
</evidence>
<feature type="compositionally biased region" description="Basic and acidic residues" evidence="1">
    <location>
        <begin position="108"/>
        <end position="119"/>
    </location>
</feature>
<comment type="caution">
    <text evidence="2">The sequence shown here is derived from an EMBL/GenBank/DDBJ whole genome shotgun (WGS) entry which is preliminary data.</text>
</comment>